<feature type="domain" description="Release factor glutamine methyltransferase N-terminal" evidence="7">
    <location>
        <begin position="12"/>
        <end position="81"/>
    </location>
</feature>
<dbReference type="Pfam" id="PF17827">
    <property type="entry name" value="PrmC_N"/>
    <property type="match status" value="1"/>
</dbReference>
<dbReference type="PANTHER" id="PTHR18895:SF74">
    <property type="entry name" value="MTRF1L RELEASE FACTOR GLUTAMINE METHYLTRANSFERASE"/>
    <property type="match status" value="1"/>
</dbReference>
<dbReference type="InterPro" id="IPR029063">
    <property type="entry name" value="SAM-dependent_MTases_sf"/>
</dbReference>
<keyword evidence="9" id="KW-1185">Reference proteome</keyword>
<feature type="binding site" evidence="5">
    <location>
        <position position="194"/>
    </location>
    <ligand>
        <name>S-adenosyl-L-methionine</name>
        <dbReference type="ChEBI" id="CHEBI:59789"/>
    </ligand>
</feature>
<dbReference type="EC" id="2.1.1.297" evidence="5"/>
<keyword evidence="2 5" id="KW-0808">Transferase</keyword>
<dbReference type="STRING" id="1576369.SAMN05421753_101167"/>
<evidence type="ECO:0000259" key="6">
    <source>
        <dbReference type="Pfam" id="PF05175"/>
    </source>
</evidence>
<dbReference type="RefSeq" id="WP_092047027.1">
    <property type="nucleotide sequence ID" value="NZ_FOQD01000001.1"/>
</dbReference>
<dbReference type="EMBL" id="FOQD01000001">
    <property type="protein sequence ID" value="SFH55995.1"/>
    <property type="molecule type" value="Genomic_DNA"/>
</dbReference>
<dbReference type="PANTHER" id="PTHR18895">
    <property type="entry name" value="HEMK METHYLTRANSFERASE"/>
    <property type="match status" value="1"/>
</dbReference>
<dbReference type="InterPro" id="IPR019874">
    <property type="entry name" value="RF_methyltr_PrmC"/>
</dbReference>
<dbReference type="InterPro" id="IPR040758">
    <property type="entry name" value="PrmC_N"/>
</dbReference>
<dbReference type="SUPFAM" id="SSF53335">
    <property type="entry name" value="S-adenosyl-L-methionine-dependent methyltransferases"/>
    <property type="match status" value="1"/>
</dbReference>
<dbReference type="CDD" id="cd02440">
    <property type="entry name" value="AdoMet_MTases"/>
    <property type="match status" value="1"/>
</dbReference>
<feature type="binding site" evidence="5">
    <location>
        <begin position="194"/>
        <end position="197"/>
    </location>
    <ligand>
        <name>substrate</name>
    </ligand>
</feature>
<dbReference type="HAMAP" id="MF_02126">
    <property type="entry name" value="RF_methyltr_PrmC"/>
    <property type="match status" value="1"/>
</dbReference>
<dbReference type="InterPro" id="IPR050320">
    <property type="entry name" value="N5-glutamine_MTase"/>
</dbReference>
<evidence type="ECO:0000256" key="5">
    <source>
        <dbReference type="HAMAP-Rule" id="MF_02126"/>
    </source>
</evidence>
<sequence>MTTEEPWTVRRILDWTIGFLKERGSETPRLDAEVLLAHARKCKRIQLYTQFDQPLTDEQRTVMRELVKRRANAEPVAYLVGHREFFSLDFLVKPGVFIPRPDTEILVVAAIEILKDLPGADVLDLCSGSGCVPIAIAKNQLNAKVMTVELDPNVAAVTQANIDRHQLQDRVTLLQGDLFQPVPGGSQFDVITSNPPYVQQGEIAGLAADIRNHEPHLALDGGADGLDVIRRIVEQSPAKLKSGGWLMFELSPEQAPAALKLVQSQGFVETGVKNDLSGQARVIVGRKAK</sequence>
<accession>A0A1I3B102</accession>
<name>A0A1I3B102_9PLAN</name>
<evidence type="ECO:0000256" key="4">
    <source>
        <dbReference type="ARBA" id="ARBA00048391"/>
    </source>
</evidence>
<evidence type="ECO:0000256" key="1">
    <source>
        <dbReference type="ARBA" id="ARBA00022603"/>
    </source>
</evidence>
<dbReference type="NCBIfam" id="TIGR00536">
    <property type="entry name" value="hemK_fam"/>
    <property type="match status" value="1"/>
</dbReference>
<comment type="caution">
    <text evidence="5">Lacks conserved residue(s) required for the propagation of feature annotation.</text>
</comment>
<dbReference type="InterPro" id="IPR007848">
    <property type="entry name" value="Small_mtfrase_dom"/>
</dbReference>
<dbReference type="Pfam" id="PF05175">
    <property type="entry name" value="MTS"/>
    <property type="match status" value="1"/>
</dbReference>
<keyword evidence="3 5" id="KW-0949">S-adenosyl-L-methionine</keyword>
<comment type="catalytic activity">
    <reaction evidence="4 5">
        <text>L-glutaminyl-[peptide chain release factor] + S-adenosyl-L-methionine = N(5)-methyl-L-glutaminyl-[peptide chain release factor] + S-adenosyl-L-homocysteine + H(+)</text>
        <dbReference type="Rhea" id="RHEA:42896"/>
        <dbReference type="Rhea" id="RHEA-COMP:10271"/>
        <dbReference type="Rhea" id="RHEA-COMP:10272"/>
        <dbReference type="ChEBI" id="CHEBI:15378"/>
        <dbReference type="ChEBI" id="CHEBI:30011"/>
        <dbReference type="ChEBI" id="CHEBI:57856"/>
        <dbReference type="ChEBI" id="CHEBI:59789"/>
        <dbReference type="ChEBI" id="CHEBI:61891"/>
        <dbReference type="EC" id="2.1.1.297"/>
    </reaction>
</comment>
<evidence type="ECO:0000256" key="2">
    <source>
        <dbReference type="ARBA" id="ARBA00022679"/>
    </source>
</evidence>
<dbReference type="Proteomes" id="UP000199518">
    <property type="component" value="Unassembled WGS sequence"/>
</dbReference>
<dbReference type="OrthoDB" id="9800643at2"/>
<comment type="function">
    <text evidence="5">Methylates the class 1 translation termination release factors RF1/PrfA and RF2/PrfB on the glutamine residue of the universally conserved GGQ motif.</text>
</comment>
<dbReference type="InterPro" id="IPR004556">
    <property type="entry name" value="HemK-like"/>
</dbReference>
<evidence type="ECO:0000313" key="8">
    <source>
        <dbReference type="EMBL" id="SFH55995.1"/>
    </source>
</evidence>
<evidence type="ECO:0000256" key="3">
    <source>
        <dbReference type="ARBA" id="ARBA00022691"/>
    </source>
</evidence>
<dbReference type="NCBIfam" id="TIGR03534">
    <property type="entry name" value="RF_mod_PrmC"/>
    <property type="match status" value="1"/>
</dbReference>
<evidence type="ECO:0000313" key="9">
    <source>
        <dbReference type="Proteomes" id="UP000199518"/>
    </source>
</evidence>
<gene>
    <name evidence="5" type="primary">prmC</name>
    <name evidence="8" type="ORF">SAMN05421753_101167</name>
</gene>
<comment type="similarity">
    <text evidence="5">Belongs to the protein N5-glutamine methyltransferase family. PrmC subfamily.</text>
</comment>
<feature type="binding site" evidence="5">
    <location>
        <position position="149"/>
    </location>
    <ligand>
        <name>S-adenosyl-L-methionine</name>
        <dbReference type="ChEBI" id="CHEBI:59789"/>
    </ligand>
</feature>
<protein>
    <recommendedName>
        <fullName evidence="5">Release factor glutamine methyltransferase</fullName>
        <shortName evidence="5">RF MTase</shortName>
        <ecNumber evidence="5">2.1.1.297</ecNumber>
    </recommendedName>
    <alternativeName>
        <fullName evidence="5">N5-glutamine methyltransferase PrmC</fullName>
    </alternativeName>
    <alternativeName>
        <fullName evidence="5">Protein-(glutamine-N5) MTase PrmC</fullName>
    </alternativeName>
    <alternativeName>
        <fullName evidence="5">Protein-glutamine N-methyltransferase PrmC</fullName>
    </alternativeName>
</protein>
<dbReference type="Gene3D" id="1.10.8.10">
    <property type="entry name" value="DNA helicase RuvA subunit, C-terminal domain"/>
    <property type="match status" value="1"/>
</dbReference>
<dbReference type="AlphaFoldDB" id="A0A1I3B102"/>
<keyword evidence="1 5" id="KW-0489">Methyltransferase</keyword>
<dbReference type="GO" id="GO:0032259">
    <property type="term" value="P:methylation"/>
    <property type="evidence" value="ECO:0007669"/>
    <property type="project" value="UniProtKB-KW"/>
</dbReference>
<dbReference type="Gene3D" id="3.40.50.150">
    <property type="entry name" value="Vaccinia Virus protein VP39"/>
    <property type="match status" value="1"/>
</dbReference>
<proteinExistence type="inferred from homology"/>
<dbReference type="GO" id="GO:0102559">
    <property type="term" value="F:peptide chain release factor N(5)-glutamine methyltransferase activity"/>
    <property type="evidence" value="ECO:0007669"/>
    <property type="project" value="UniProtKB-EC"/>
</dbReference>
<reference evidence="9" key="1">
    <citation type="submission" date="2016-10" db="EMBL/GenBank/DDBJ databases">
        <authorList>
            <person name="Varghese N."/>
            <person name="Submissions S."/>
        </authorList>
    </citation>
    <scope>NUCLEOTIDE SEQUENCE [LARGE SCALE GENOMIC DNA]</scope>
    <source>
        <strain evidence="9">DSM 26348</strain>
    </source>
</reference>
<feature type="domain" description="Methyltransferase small" evidence="6">
    <location>
        <begin position="111"/>
        <end position="203"/>
    </location>
</feature>
<evidence type="ECO:0000259" key="7">
    <source>
        <dbReference type="Pfam" id="PF17827"/>
    </source>
</evidence>
<organism evidence="8 9">
    <name type="scientific">Planctomicrobium piriforme</name>
    <dbReference type="NCBI Taxonomy" id="1576369"/>
    <lineage>
        <taxon>Bacteria</taxon>
        <taxon>Pseudomonadati</taxon>
        <taxon>Planctomycetota</taxon>
        <taxon>Planctomycetia</taxon>
        <taxon>Planctomycetales</taxon>
        <taxon>Planctomycetaceae</taxon>
        <taxon>Planctomicrobium</taxon>
    </lineage>
</organism>